<dbReference type="Pfam" id="PF00440">
    <property type="entry name" value="TetR_N"/>
    <property type="match status" value="1"/>
</dbReference>
<comment type="caution">
    <text evidence="4">The sequence shown here is derived from an EMBL/GenBank/DDBJ whole genome shotgun (WGS) entry which is preliminary data.</text>
</comment>
<dbReference type="Gene3D" id="1.10.357.10">
    <property type="entry name" value="Tetracycline Repressor, domain 2"/>
    <property type="match status" value="1"/>
</dbReference>
<dbReference type="GO" id="GO:0003677">
    <property type="term" value="F:DNA binding"/>
    <property type="evidence" value="ECO:0007669"/>
    <property type="project" value="UniProtKB-UniRule"/>
</dbReference>
<sequence length="215" mass="23730">MRSEARSFIEEARRAQLVQCAIEAISSYGYANATMARIAKLAKASPGVISYHFGGKEQMIQAVVAEVARLATEMMEPRIVASATATEALRVYFTTNLEFMRVHRGPLLALVEIINHERGEGGRPGPYDAQHEIALADVEKVLAWGQQTGEFRDFDRRAMAIAIRGAIDAVPARMLRDPGLDLEHLAVEFATLFELATRDPAFGHPPPDHHPPETE</sequence>
<evidence type="ECO:0000256" key="1">
    <source>
        <dbReference type="ARBA" id="ARBA00023125"/>
    </source>
</evidence>
<reference evidence="4 5" key="1">
    <citation type="submission" date="2020-08" db="EMBL/GenBank/DDBJ databases">
        <title>Genomic Encyclopedia of Type Strains, Phase IV (KMG-IV): sequencing the most valuable type-strain genomes for metagenomic binning, comparative biology and taxonomic classification.</title>
        <authorList>
            <person name="Goeker M."/>
        </authorList>
    </citation>
    <scope>NUCLEOTIDE SEQUENCE [LARGE SCALE GENOMIC DNA]</scope>
    <source>
        <strain evidence="4 5">DSM 45615</strain>
    </source>
</reference>
<organism evidence="4 5">
    <name type="scientific">Thermocatellispora tengchongensis</name>
    <dbReference type="NCBI Taxonomy" id="1073253"/>
    <lineage>
        <taxon>Bacteria</taxon>
        <taxon>Bacillati</taxon>
        <taxon>Actinomycetota</taxon>
        <taxon>Actinomycetes</taxon>
        <taxon>Streptosporangiales</taxon>
        <taxon>Streptosporangiaceae</taxon>
        <taxon>Thermocatellispora</taxon>
    </lineage>
</organism>
<dbReference type="PROSITE" id="PS50977">
    <property type="entry name" value="HTH_TETR_2"/>
    <property type="match status" value="1"/>
</dbReference>
<evidence type="ECO:0000313" key="4">
    <source>
        <dbReference type="EMBL" id="MBB5138898.1"/>
    </source>
</evidence>
<dbReference type="Proteomes" id="UP000578449">
    <property type="component" value="Unassembled WGS sequence"/>
</dbReference>
<name>A0A840PH55_9ACTN</name>
<dbReference type="PANTHER" id="PTHR30328:SF54">
    <property type="entry name" value="HTH-TYPE TRANSCRIPTIONAL REPRESSOR SCO4008"/>
    <property type="match status" value="1"/>
</dbReference>
<evidence type="ECO:0000313" key="5">
    <source>
        <dbReference type="Proteomes" id="UP000578449"/>
    </source>
</evidence>
<keyword evidence="5" id="KW-1185">Reference proteome</keyword>
<feature type="domain" description="HTH tetR-type" evidence="3">
    <location>
        <begin position="11"/>
        <end position="71"/>
    </location>
</feature>
<feature type="DNA-binding region" description="H-T-H motif" evidence="2">
    <location>
        <begin position="34"/>
        <end position="53"/>
    </location>
</feature>
<dbReference type="Gene3D" id="1.10.10.60">
    <property type="entry name" value="Homeodomain-like"/>
    <property type="match status" value="1"/>
</dbReference>
<evidence type="ECO:0000259" key="3">
    <source>
        <dbReference type="PROSITE" id="PS50977"/>
    </source>
</evidence>
<dbReference type="EMBL" id="JACHGN010000026">
    <property type="protein sequence ID" value="MBB5138898.1"/>
    <property type="molecule type" value="Genomic_DNA"/>
</dbReference>
<accession>A0A840PH55</accession>
<dbReference type="SUPFAM" id="SSF46689">
    <property type="entry name" value="Homeodomain-like"/>
    <property type="match status" value="1"/>
</dbReference>
<dbReference type="InterPro" id="IPR023772">
    <property type="entry name" value="DNA-bd_HTH_TetR-type_CS"/>
</dbReference>
<proteinExistence type="predicted"/>
<gene>
    <name evidence="4" type="ORF">HNP84_008660</name>
</gene>
<dbReference type="InterPro" id="IPR001647">
    <property type="entry name" value="HTH_TetR"/>
</dbReference>
<keyword evidence="1 2" id="KW-0238">DNA-binding</keyword>
<dbReference type="PROSITE" id="PS01081">
    <property type="entry name" value="HTH_TETR_1"/>
    <property type="match status" value="1"/>
</dbReference>
<dbReference type="GO" id="GO:0006355">
    <property type="term" value="P:regulation of DNA-templated transcription"/>
    <property type="evidence" value="ECO:0007669"/>
    <property type="project" value="UniProtKB-ARBA"/>
</dbReference>
<dbReference type="RefSeq" id="WP_185055758.1">
    <property type="nucleotide sequence ID" value="NZ_BAABIX010000014.1"/>
</dbReference>
<dbReference type="SUPFAM" id="SSF48498">
    <property type="entry name" value="Tetracyclin repressor-like, C-terminal domain"/>
    <property type="match status" value="1"/>
</dbReference>
<dbReference type="AlphaFoldDB" id="A0A840PH55"/>
<dbReference type="InterPro" id="IPR009057">
    <property type="entry name" value="Homeodomain-like_sf"/>
</dbReference>
<dbReference type="InterPro" id="IPR036271">
    <property type="entry name" value="Tet_transcr_reg_TetR-rel_C_sf"/>
</dbReference>
<dbReference type="PANTHER" id="PTHR30328">
    <property type="entry name" value="TRANSCRIPTIONAL REPRESSOR"/>
    <property type="match status" value="1"/>
</dbReference>
<dbReference type="InterPro" id="IPR050109">
    <property type="entry name" value="HTH-type_TetR-like_transc_reg"/>
</dbReference>
<evidence type="ECO:0000256" key="2">
    <source>
        <dbReference type="PROSITE-ProRule" id="PRU00335"/>
    </source>
</evidence>
<protein>
    <submittedName>
        <fullName evidence="4">AcrR family transcriptional regulator</fullName>
    </submittedName>
</protein>